<protein>
    <submittedName>
        <fullName evidence="1">Uncharacterized protein</fullName>
    </submittedName>
</protein>
<evidence type="ECO:0000313" key="2">
    <source>
        <dbReference type="Proteomes" id="UP000186919"/>
    </source>
</evidence>
<name>A0A179VE17_9MYCO</name>
<dbReference type="EMBL" id="LQYE01000008">
    <property type="protein sequence ID" value="OAT69253.1"/>
    <property type="molecule type" value="Genomic_DNA"/>
</dbReference>
<evidence type="ECO:0000313" key="1">
    <source>
        <dbReference type="EMBL" id="OAT69253.1"/>
    </source>
</evidence>
<gene>
    <name evidence="1" type="ORF">AWB85_22485</name>
</gene>
<accession>A0A179VE17</accession>
<dbReference type="RefSeq" id="WP_064629155.1">
    <property type="nucleotide sequence ID" value="NZ_LQYE01000008.1"/>
</dbReference>
<organism evidence="1 2">
    <name type="scientific">Mycobacteroides immunogenum</name>
    <dbReference type="NCBI Taxonomy" id="83262"/>
    <lineage>
        <taxon>Bacteria</taxon>
        <taxon>Bacillati</taxon>
        <taxon>Actinomycetota</taxon>
        <taxon>Actinomycetes</taxon>
        <taxon>Mycobacteriales</taxon>
        <taxon>Mycobacteriaceae</taxon>
        <taxon>Mycobacteroides</taxon>
    </lineage>
</organism>
<sequence>MQQEVVGYLEKTVNALPPGTYLDGSAMPVGGRTAGCPDADPAKPTVRFEISMTVMTSPAMRPDAITSQAEALWRSWGVPITTIPGAARPGWTVEPRPGYRLQIAADQPPTISASSVCFPDDAVLRDLPFPAVISHSP</sequence>
<proteinExistence type="predicted"/>
<dbReference type="AlphaFoldDB" id="A0A179VE17"/>
<reference evidence="1 2" key="1">
    <citation type="submission" date="2016-01" db="EMBL/GenBank/DDBJ databases">
        <title>Mycobacterium immunogenum strain CD11_6 genome sequencing and assembly.</title>
        <authorList>
            <person name="Kaur G."/>
            <person name="Nair G.R."/>
            <person name="Mayilraj S."/>
        </authorList>
    </citation>
    <scope>NUCLEOTIDE SEQUENCE [LARGE SCALE GENOMIC DNA]</scope>
    <source>
        <strain evidence="1 2">CD11-6</strain>
    </source>
</reference>
<dbReference type="Proteomes" id="UP000186919">
    <property type="component" value="Unassembled WGS sequence"/>
</dbReference>
<comment type="caution">
    <text evidence="1">The sequence shown here is derived from an EMBL/GenBank/DDBJ whole genome shotgun (WGS) entry which is preliminary data.</text>
</comment>